<dbReference type="Proteomes" id="UP000823775">
    <property type="component" value="Unassembled WGS sequence"/>
</dbReference>
<dbReference type="EMBL" id="JACEIK010010034">
    <property type="protein sequence ID" value="MCE3214891.1"/>
    <property type="molecule type" value="Genomic_DNA"/>
</dbReference>
<name>A0ABS8WRY4_DATST</name>
<proteinExistence type="predicted"/>
<comment type="caution">
    <text evidence="1">The sequence shown here is derived from an EMBL/GenBank/DDBJ whole genome shotgun (WGS) entry which is preliminary data.</text>
</comment>
<gene>
    <name evidence="1" type="ORF">HAX54_000218</name>
</gene>
<evidence type="ECO:0000313" key="2">
    <source>
        <dbReference type="Proteomes" id="UP000823775"/>
    </source>
</evidence>
<keyword evidence="2" id="KW-1185">Reference proteome</keyword>
<accession>A0ABS8WRY4</accession>
<evidence type="ECO:0000313" key="1">
    <source>
        <dbReference type="EMBL" id="MCE3214891.1"/>
    </source>
</evidence>
<reference evidence="1 2" key="1">
    <citation type="journal article" date="2021" name="BMC Genomics">
        <title>Datura genome reveals duplications of psychoactive alkaloid biosynthetic genes and high mutation rate following tissue culture.</title>
        <authorList>
            <person name="Rajewski A."/>
            <person name="Carter-House D."/>
            <person name="Stajich J."/>
            <person name="Litt A."/>
        </authorList>
    </citation>
    <scope>NUCLEOTIDE SEQUENCE [LARGE SCALE GENOMIC DNA]</scope>
    <source>
        <strain evidence="1">AR-01</strain>
    </source>
</reference>
<sequence>MSRLLELLVATDLVYSWRLKSLNDNGPPEPLVRYHSGRARILTLYQDINISTIINIDLIKKKIVRLVIQELVQKYRCRDSIEAILTNGVKWVGRGIFTRGEYVATNNCFSG</sequence>
<protein>
    <submittedName>
        <fullName evidence="1">Uncharacterized protein</fullName>
    </submittedName>
</protein>
<organism evidence="1 2">
    <name type="scientific">Datura stramonium</name>
    <name type="common">Jimsonweed</name>
    <name type="synonym">Common thornapple</name>
    <dbReference type="NCBI Taxonomy" id="4076"/>
    <lineage>
        <taxon>Eukaryota</taxon>
        <taxon>Viridiplantae</taxon>
        <taxon>Streptophyta</taxon>
        <taxon>Embryophyta</taxon>
        <taxon>Tracheophyta</taxon>
        <taxon>Spermatophyta</taxon>
        <taxon>Magnoliopsida</taxon>
        <taxon>eudicotyledons</taxon>
        <taxon>Gunneridae</taxon>
        <taxon>Pentapetalae</taxon>
        <taxon>asterids</taxon>
        <taxon>lamiids</taxon>
        <taxon>Solanales</taxon>
        <taxon>Solanaceae</taxon>
        <taxon>Solanoideae</taxon>
        <taxon>Datureae</taxon>
        <taxon>Datura</taxon>
    </lineage>
</organism>